<feature type="signal peptide" evidence="2">
    <location>
        <begin position="1"/>
        <end position="35"/>
    </location>
</feature>
<protein>
    <submittedName>
        <fullName evidence="3">Uncharacterized protein</fullName>
    </submittedName>
</protein>
<name>A0AAP3XR37_9PROT</name>
<feature type="chain" id="PRO_5042866568" evidence="2">
    <location>
        <begin position="36"/>
        <end position="168"/>
    </location>
</feature>
<accession>A0AAP3XR37</accession>
<gene>
    <name evidence="3" type="ORF">PZ740_08190</name>
</gene>
<evidence type="ECO:0000313" key="3">
    <source>
        <dbReference type="EMBL" id="MDF1586365.1"/>
    </source>
</evidence>
<proteinExistence type="predicted"/>
<dbReference type="RefSeq" id="WP_327788779.1">
    <property type="nucleotide sequence ID" value="NZ_JARGEQ010000082.1"/>
</dbReference>
<dbReference type="EMBL" id="JARGEQ010000082">
    <property type="protein sequence ID" value="MDF1586365.1"/>
    <property type="molecule type" value="Genomic_DNA"/>
</dbReference>
<dbReference type="AlphaFoldDB" id="A0AAP3XR37"/>
<comment type="caution">
    <text evidence="3">The sequence shown here is derived from an EMBL/GenBank/DDBJ whole genome shotgun (WGS) entry which is preliminary data.</text>
</comment>
<evidence type="ECO:0000256" key="2">
    <source>
        <dbReference type="SAM" id="SignalP"/>
    </source>
</evidence>
<sequence length="168" mass="17704">MACFRSQTFLPVGLRRRRLCSLRLLLPMLLGLAVAGPGAAASADAETMLAVPPRKPSVWQGGAPPRRPAVLALAPASRRPVSGLDLALGEQRLAAEGENGPGRAARPRRPSRSSFEEPPAVRLAASFLQRRRAEESAEVGDGAGEGGLDGVLGILDVEEVVLRLITPF</sequence>
<keyword evidence="4" id="KW-1185">Reference proteome</keyword>
<evidence type="ECO:0000313" key="4">
    <source>
        <dbReference type="Proteomes" id="UP001301140"/>
    </source>
</evidence>
<dbReference type="Proteomes" id="UP001301140">
    <property type="component" value="Unassembled WGS sequence"/>
</dbReference>
<keyword evidence="2" id="KW-0732">Signal</keyword>
<organism evidence="3 4">
    <name type="scientific">Marinimicrococcus flavescens</name>
    <dbReference type="NCBI Taxonomy" id="3031815"/>
    <lineage>
        <taxon>Bacteria</taxon>
        <taxon>Pseudomonadati</taxon>
        <taxon>Pseudomonadota</taxon>
        <taxon>Alphaproteobacteria</taxon>
        <taxon>Geminicoccales</taxon>
        <taxon>Geminicoccaceae</taxon>
        <taxon>Marinimicrococcus</taxon>
    </lineage>
</organism>
<reference evidence="3 4" key="1">
    <citation type="submission" date="2023-03" db="EMBL/GenBank/DDBJ databases">
        <title>YIM 152171 draft genome.</title>
        <authorList>
            <person name="Yang Z."/>
        </authorList>
    </citation>
    <scope>NUCLEOTIDE SEQUENCE [LARGE SCALE GENOMIC DNA]</scope>
    <source>
        <strain evidence="3 4">YIM 152171</strain>
    </source>
</reference>
<feature type="region of interest" description="Disordered" evidence="1">
    <location>
        <begin position="92"/>
        <end position="118"/>
    </location>
</feature>
<evidence type="ECO:0000256" key="1">
    <source>
        <dbReference type="SAM" id="MobiDB-lite"/>
    </source>
</evidence>